<sequence>MNCIESVNELLIQPLIADEYGLENLFAFKVEGVEMNRVVLPGSLAIVHQTNEWQDGNIVAVRIENKRMLFRARREDEKVLFVPESRDVFLRSWVYDPSEGLDVEILGEYIYSVNFAS</sequence>
<dbReference type="SUPFAM" id="SSF51306">
    <property type="entry name" value="LexA/Signal peptidase"/>
    <property type="match status" value="1"/>
</dbReference>
<evidence type="ECO:0000259" key="1">
    <source>
        <dbReference type="Pfam" id="PF00717"/>
    </source>
</evidence>
<reference evidence="2 3" key="1">
    <citation type="submission" date="2013-02" db="EMBL/GenBank/DDBJ databases">
        <title>The Genome Sequence of Enterococcus pallens BAA-351.</title>
        <authorList>
            <consortium name="The Broad Institute Genome Sequencing Platform"/>
            <consortium name="The Broad Institute Genome Sequencing Center for Infectious Disease"/>
            <person name="Earl A.M."/>
            <person name="Gilmore M.S."/>
            <person name="Lebreton F."/>
            <person name="Walker B."/>
            <person name="Young S.K."/>
            <person name="Zeng Q."/>
            <person name="Gargeya S."/>
            <person name="Fitzgerald M."/>
            <person name="Haas B."/>
            <person name="Abouelleil A."/>
            <person name="Alvarado L."/>
            <person name="Arachchi H.M."/>
            <person name="Berlin A.M."/>
            <person name="Chapman S.B."/>
            <person name="Dewar J."/>
            <person name="Goldberg J."/>
            <person name="Griggs A."/>
            <person name="Gujja S."/>
            <person name="Hansen M."/>
            <person name="Howarth C."/>
            <person name="Imamovic A."/>
            <person name="Larimer J."/>
            <person name="McCowan C."/>
            <person name="Murphy C."/>
            <person name="Neiman D."/>
            <person name="Pearson M."/>
            <person name="Priest M."/>
            <person name="Roberts A."/>
            <person name="Saif S."/>
            <person name="Shea T."/>
            <person name="Sisk P."/>
            <person name="Sykes S."/>
            <person name="Wortman J."/>
            <person name="Nusbaum C."/>
            <person name="Birren B."/>
        </authorList>
    </citation>
    <scope>NUCLEOTIDE SEQUENCE [LARGE SCALE GENOMIC DNA]</scope>
    <source>
        <strain evidence="2 3">ATCC BAA-351</strain>
    </source>
</reference>
<dbReference type="InterPro" id="IPR015927">
    <property type="entry name" value="Peptidase_S24_S26A/B/C"/>
</dbReference>
<dbReference type="PATRIC" id="fig|1158607.3.peg.5121"/>
<organism evidence="2 3">
    <name type="scientific">Enterococcus pallens ATCC BAA-351</name>
    <dbReference type="NCBI Taxonomy" id="1158607"/>
    <lineage>
        <taxon>Bacteria</taxon>
        <taxon>Bacillati</taxon>
        <taxon>Bacillota</taxon>
        <taxon>Bacilli</taxon>
        <taxon>Lactobacillales</taxon>
        <taxon>Enterococcaceae</taxon>
        <taxon>Enterococcus</taxon>
    </lineage>
</organism>
<name>R2PQ80_9ENTE</name>
<dbReference type="AlphaFoldDB" id="R2PQ80"/>
<dbReference type="OrthoDB" id="9802364at2"/>
<keyword evidence="3" id="KW-1185">Reference proteome</keyword>
<comment type="caution">
    <text evidence="2">The sequence shown here is derived from an EMBL/GenBank/DDBJ whole genome shotgun (WGS) entry which is preliminary data.</text>
</comment>
<dbReference type="RefSeq" id="WP_010760065.1">
    <property type="nucleotide sequence ID" value="NZ_ASWD01000003.1"/>
</dbReference>
<dbReference type="Gene3D" id="2.10.109.10">
    <property type="entry name" value="Umud Fragment, subunit A"/>
    <property type="match status" value="1"/>
</dbReference>
<evidence type="ECO:0000313" key="2">
    <source>
        <dbReference type="EMBL" id="EOH86697.1"/>
    </source>
</evidence>
<gene>
    <name evidence="2" type="ORF">UAU_05142</name>
</gene>
<dbReference type="EMBL" id="AJAQ01000050">
    <property type="protein sequence ID" value="EOH86697.1"/>
    <property type="molecule type" value="Genomic_DNA"/>
</dbReference>
<feature type="domain" description="Peptidase S24/S26A/S26B/S26C" evidence="1">
    <location>
        <begin position="23"/>
        <end position="87"/>
    </location>
</feature>
<proteinExistence type="predicted"/>
<dbReference type="Pfam" id="PF00717">
    <property type="entry name" value="Peptidase_S24"/>
    <property type="match status" value="1"/>
</dbReference>
<protein>
    <recommendedName>
        <fullName evidence="1">Peptidase S24/S26A/S26B/S26C domain-containing protein</fullName>
    </recommendedName>
</protein>
<dbReference type="STRING" id="160454.RV10_GL003649"/>
<evidence type="ECO:0000313" key="3">
    <source>
        <dbReference type="Proteomes" id="UP000013782"/>
    </source>
</evidence>
<dbReference type="HOGENOM" id="CLU_2081181_0_0_9"/>
<dbReference type="Proteomes" id="UP000013782">
    <property type="component" value="Unassembled WGS sequence"/>
</dbReference>
<accession>R2PQ80</accession>
<dbReference type="InterPro" id="IPR036286">
    <property type="entry name" value="LexA/Signal_pep-like_sf"/>
</dbReference>